<comment type="caution">
    <text evidence="4">The sequence shown here is derived from an EMBL/GenBank/DDBJ whole genome shotgun (WGS) entry which is preliminary data.</text>
</comment>
<evidence type="ECO:0000256" key="3">
    <source>
        <dbReference type="RuleBase" id="RU000363"/>
    </source>
</evidence>
<dbReference type="PANTHER" id="PTHR44169">
    <property type="entry name" value="NADPH-DEPENDENT 1-ACYLDIHYDROXYACETONE PHOSPHATE REDUCTASE"/>
    <property type="match status" value="1"/>
</dbReference>
<reference evidence="4 5" key="1">
    <citation type="submission" date="2017-08" db="EMBL/GenBank/DDBJ databases">
        <title>Infants hospitalized years apart are colonized by the same room-sourced microbial strains.</title>
        <authorList>
            <person name="Brooks B."/>
            <person name="Olm M.R."/>
            <person name="Firek B.A."/>
            <person name="Baker R."/>
            <person name="Thomas B.C."/>
            <person name="Morowitz M.J."/>
            <person name="Banfield J.F."/>
        </authorList>
    </citation>
    <scope>NUCLEOTIDE SEQUENCE [LARGE SCALE GENOMIC DNA]</scope>
    <source>
        <strain evidence="4">S2_005_002_R2_29</strain>
    </source>
</reference>
<gene>
    <name evidence="4" type="ORF">DI551_03335</name>
</gene>
<organism evidence="4 5">
    <name type="scientific">Micavibrio aeruginosavorus</name>
    <dbReference type="NCBI Taxonomy" id="349221"/>
    <lineage>
        <taxon>Bacteria</taxon>
        <taxon>Pseudomonadati</taxon>
        <taxon>Bdellovibrionota</taxon>
        <taxon>Bdellovibrionia</taxon>
        <taxon>Bdellovibrionales</taxon>
        <taxon>Pseudobdellovibrionaceae</taxon>
        <taxon>Micavibrio</taxon>
    </lineage>
</organism>
<keyword evidence="2" id="KW-0560">Oxidoreductase</keyword>
<dbReference type="InterPro" id="IPR002347">
    <property type="entry name" value="SDR_fam"/>
</dbReference>
<protein>
    <submittedName>
        <fullName evidence="4">Oxidoreductase</fullName>
    </submittedName>
</protein>
<dbReference type="EMBL" id="QFQB01000013">
    <property type="protein sequence ID" value="PZQ47409.1"/>
    <property type="molecule type" value="Genomic_DNA"/>
</dbReference>
<dbReference type="PROSITE" id="PS00061">
    <property type="entry name" value="ADH_SHORT"/>
    <property type="match status" value="1"/>
</dbReference>
<name>A0A2W5N4Y2_9BACT</name>
<dbReference type="PRINTS" id="PR00081">
    <property type="entry name" value="GDHRDH"/>
</dbReference>
<sequence length="249" mass="27162">MKTTGNTILITGGNSGIGKELAREFHKLGNKVIITGRRKDAIDEVLAANPGMDGYVLDVQDEKAIEDFAAMMIRKYPDMNILFNNAGIMKKEDIKGAGISLKDAEDMVITNLLAPIRLTAAFLPHLKKQKESTIINTTSGLAFVPLTVTPTYNATKAALHSYSIALREQLKGTSVEVIELIPPAVQTDLMPGHATNPNALPLQDYINETMALFKLQPTPSEICVERVKFLRNAEVEGRFGQTLTILNAA</sequence>
<dbReference type="SUPFAM" id="SSF51735">
    <property type="entry name" value="NAD(P)-binding Rossmann-fold domains"/>
    <property type="match status" value="1"/>
</dbReference>
<evidence type="ECO:0000313" key="4">
    <source>
        <dbReference type="EMBL" id="PZQ47409.1"/>
    </source>
</evidence>
<evidence type="ECO:0000313" key="5">
    <source>
        <dbReference type="Proteomes" id="UP000249417"/>
    </source>
</evidence>
<dbReference type="InterPro" id="IPR020904">
    <property type="entry name" value="Sc_DH/Rdtase_CS"/>
</dbReference>
<dbReference type="PRINTS" id="PR00080">
    <property type="entry name" value="SDRFAMILY"/>
</dbReference>
<dbReference type="GO" id="GO:0016491">
    <property type="term" value="F:oxidoreductase activity"/>
    <property type="evidence" value="ECO:0007669"/>
    <property type="project" value="UniProtKB-KW"/>
</dbReference>
<dbReference type="CDD" id="cd05370">
    <property type="entry name" value="SDR_c2"/>
    <property type="match status" value="1"/>
</dbReference>
<accession>A0A2W5N4Y2</accession>
<dbReference type="Gene3D" id="3.40.50.720">
    <property type="entry name" value="NAD(P)-binding Rossmann-like Domain"/>
    <property type="match status" value="1"/>
</dbReference>
<dbReference type="AlphaFoldDB" id="A0A2W5N4Y2"/>
<dbReference type="Pfam" id="PF00106">
    <property type="entry name" value="adh_short"/>
    <property type="match status" value="1"/>
</dbReference>
<dbReference type="PANTHER" id="PTHR44169:SF6">
    <property type="entry name" value="NADPH-DEPENDENT 1-ACYLDIHYDROXYACETONE PHOSPHATE REDUCTASE"/>
    <property type="match status" value="1"/>
</dbReference>
<comment type="similarity">
    <text evidence="1 3">Belongs to the short-chain dehydrogenases/reductases (SDR) family.</text>
</comment>
<evidence type="ECO:0000256" key="1">
    <source>
        <dbReference type="ARBA" id="ARBA00006484"/>
    </source>
</evidence>
<proteinExistence type="inferred from homology"/>
<dbReference type="InterPro" id="IPR036291">
    <property type="entry name" value="NAD(P)-bd_dom_sf"/>
</dbReference>
<evidence type="ECO:0000256" key="2">
    <source>
        <dbReference type="ARBA" id="ARBA00023002"/>
    </source>
</evidence>
<dbReference type="Proteomes" id="UP000249417">
    <property type="component" value="Unassembled WGS sequence"/>
</dbReference>